<dbReference type="RefSeq" id="WP_148867440.1">
    <property type="nucleotide sequence ID" value="NZ_VNHO01000018.1"/>
</dbReference>
<keyword evidence="3" id="KW-1185">Reference proteome</keyword>
<feature type="domain" description="DUF2229" evidence="1">
    <location>
        <begin position="2"/>
        <end position="213"/>
    </location>
</feature>
<dbReference type="Pfam" id="PF06050">
    <property type="entry name" value="HGD-D"/>
    <property type="match status" value="1"/>
</dbReference>
<dbReference type="InterPro" id="IPR018709">
    <property type="entry name" value="CoA_activase_DUF2229"/>
</dbReference>
<proteinExistence type="predicted"/>
<dbReference type="Pfam" id="PF09989">
    <property type="entry name" value="DUF2229"/>
    <property type="match status" value="1"/>
</dbReference>
<reference evidence="2 3" key="1">
    <citation type="submission" date="2019-07" db="EMBL/GenBank/DDBJ databases">
        <title>Genomic Encyclopedia of Type Strains, Phase I: the one thousand microbial genomes (KMG-I) project.</title>
        <authorList>
            <person name="Kyrpides N."/>
        </authorList>
    </citation>
    <scope>NUCLEOTIDE SEQUENCE [LARGE SCALE GENOMIC DNA]</scope>
    <source>
        <strain evidence="2 3">DSM 16647</strain>
    </source>
</reference>
<organism evidence="2 3">
    <name type="scientific">Thermosediminibacter litoriperuensis</name>
    <dbReference type="NCBI Taxonomy" id="291989"/>
    <lineage>
        <taxon>Bacteria</taxon>
        <taxon>Bacillati</taxon>
        <taxon>Bacillota</taxon>
        <taxon>Clostridia</taxon>
        <taxon>Thermosediminibacterales</taxon>
        <taxon>Thermosediminibacteraceae</taxon>
        <taxon>Thermosediminibacter</taxon>
    </lineage>
</organism>
<accession>A0A5S5AN12</accession>
<evidence type="ECO:0000313" key="2">
    <source>
        <dbReference type="EMBL" id="TYP52449.1"/>
    </source>
</evidence>
<sequence>MKIGIPRALAYYAYYPFVNTFFEKLGLEVVVSDPTSKEIMDAGVEDAVADACVPIKLFHGHVRNLLGRVDYVFVPRLVSVNREATFCPKFLGLPDMVACSITNLNNMLEVRIDIGKRKRELFLTCLRVGRKFRKGFFTAYNAYLKALMSLKNYTHQFLQGGIPPLGVLTQKKSADIKLGVVGYPYMLYDPYLSLDLIKKLIGMGTYVITPEMVPEKVKQKYAGKLKKTLFWTFSNSVLRTAFHFLETGCVDGIIHVTAFGCGPDFIVDKIMELEARDRNIPYLTIALDEHTGQEGLNTRLEAFVDMLRRKRKVKEAAML</sequence>
<dbReference type="OrthoDB" id="9780120at2"/>
<evidence type="ECO:0000259" key="1">
    <source>
        <dbReference type="Pfam" id="PF09989"/>
    </source>
</evidence>
<dbReference type="InterPro" id="IPR051805">
    <property type="entry name" value="Dehydratase_Activator_Redct"/>
</dbReference>
<name>A0A5S5AN12_9FIRM</name>
<dbReference type="PANTHER" id="PTHR32329:SF2">
    <property type="entry name" value="BIFUNCTIONAL PROTEIN [INCLUDES 2-HYDROXYACYL-COA DEHYDRATASE (N-TER) AND ITS ACTIVATOR DOMAIN (C_TERM)"/>
    <property type="match status" value="1"/>
</dbReference>
<protein>
    <submittedName>
        <fullName evidence="2">Putative nucleotide-binding protein (Sugar kinase/HSP70/actin superfamily)</fullName>
    </submittedName>
</protein>
<comment type="caution">
    <text evidence="2">The sequence shown here is derived from an EMBL/GenBank/DDBJ whole genome shotgun (WGS) entry which is preliminary data.</text>
</comment>
<dbReference type="InterPro" id="IPR010327">
    <property type="entry name" value="FldB/FldC_alpha/beta"/>
</dbReference>
<keyword evidence="2" id="KW-0808">Transferase</keyword>
<keyword evidence="2" id="KW-0418">Kinase</keyword>
<gene>
    <name evidence="2" type="ORF">LZ11_01716</name>
</gene>
<dbReference type="Gene3D" id="3.40.50.11900">
    <property type="match status" value="1"/>
</dbReference>
<dbReference type="PANTHER" id="PTHR32329">
    <property type="entry name" value="BIFUNCTIONAL PROTEIN [INCLUDES 2-HYDROXYACYL-COA DEHYDRATASE (N-TER) AND ITS ACTIVATOR DOMAIN (C_TERM)-RELATED"/>
    <property type="match status" value="1"/>
</dbReference>
<evidence type="ECO:0000313" key="3">
    <source>
        <dbReference type="Proteomes" id="UP000322294"/>
    </source>
</evidence>
<dbReference type="Proteomes" id="UP000322294">
    <property type="component" value="Unassembled WGS sequence"/>
</dbReference>
<dbReference type="AlphaFoldDB" id="A0A5S5AN12"/>
<dbReference type="EMBL" id="VNHO01000018">
    <property type="protein sequence ID" value="TYP52449.1"/>
    <property type="molecule type" value="Genomic_DNA"/>
</dbReference>
<dbReference type="GO" id="GO:0016301">
    <property type="term" value="F:kinase activity"/>
    <property type="evidence" value="ECO:0007669"/>
    <property type="project" value="UniProtKB-KW"/>
</dbReference>